<protein>
    <submittedName>
        <fullName evidence="2">Mycothiol maleylpyruvate isomerase N-terminal domain-containing protein</fullName>
    </submittedName>
</protein>
<dbReference type="OrthoDB" id="3781681at2"/>
<dbReference type="AlphaFoldDB" id="A0A1G7AU58"/>
<dbReference type="SUPFAM" id="SSF109854">
    <property type="entry name" value="DinB/YfiT-like putative metalloenzymes"/>
    <property type="match status" value="1"/>
</dbReference>
<dbReference type="EMBL" id="FMZM01000016">
    <property type="protein sequence ID" value="SDE17535.1"/>
    <property type="molecule type" value="Genomic_DNA"/>
</dbReference>
<dbReference type="InterPro" id="IPR024344">
    <property type="entry name" value="MDMPI_metal-binding"/>
</dbReference>
<accession>A0A1G7AU58</accession>
<dbReference type="STRING" id="1045774.SAMN05421872_11649"/>
<dbReference type="RefSeq" id="WP_090860682.1">
    <property type="nucleotide sequence ID" value="NZ_FMZM01000016.1"/>
</dbReference>
<evidence type="ECO:0000313" key="3">
    <source>
        <dbReference type="Proteomes" id="UP000199034"/>
    </source>
</evidence>
<dbReference type="GO" id="GO:0046872">
    <property type="term" value="F:metal ion binding"/>
    <property type="evidence" value="ECO:0007669"/>
    <property type="project" value="InterPro"/>
</dbReference>
<dbReference type="Pfam" id="PF11716">
    <property type="entry name" value="MDMPI_N"/>
    <property type="match status" value="1"/>
</dbReference>
<reference evidence="3" key="1">
    <citation type="submission" date="2016-10" db="EMBL/GenBank/DDBJ databases">
        <authorList>
            <person name="Varghese N."/>
            <person name="Submissions S."/>
        </authorList>
    </citation>
    <scope>NUCLEOTIDE SEQUENCE [LARGE SCALE GENOMIC DNA]</scope>
    <source>
        <strain evidence="3">CGMCC 4.6858</strain>
    </source>
</reference>
<evidence type="ECO:0000313" key="2">
    <source>
        <dbReference type="EMBL" id="SDE17535.1"/>
    </source>
</evidence>
<keyword evidence="2" id="KW-0670">Pyruvate</keyword>
<dbReference type="Gene3D" id="1.20.120.450">
    <property type="entry name" value="dinb family like domain"/>
    <property type="match status" value="1"/>
</dbReference>
<feature type="domain" description="Mycothiol-dependent maleylpyruvate isomerase metal-binding" evidence="1">
    <location>
        <begin position="7"/>
        <end position="150"/>
    </location>
</feature>
<name>A0A1G7AU58_9ACTN</name>
<dbReference type="Proteomes" id="UP000199034">
    <property type="component" value="Unassembled WGS sequence"/>
</dbReference>
<sequence length="204" mass="20970">MDLLTGCWAAVTTALTGLDEAAFGRRTRTAEWDVRELLFHQLLDAQRALVALASPAAGPADVDAVSYWASFHPDRGDGGTAHARFVQRAAAAYDGATGLVDQWSSTSAAAARAAAAADPGALVTTQGHVLTVADLVSTLVVEATVHLLDLDVGATPPPGALAHTRGVLEASYGGPLPAAWDDVEAVLRGTGRLPSDDSRLPVLG</sequence>
<proteinExistence type="predicted"/>
<dbReference type="GO" id="GO:0016853">
    <property type="term" value="F:isomerase activity"/>
    <property type="evidence" value="ECO:0007669"/>
    <property type="project" value="UniProtKB-KW"/>
</dbReference>
<evidence type="ECO:0000259" key="1">
    <source>
        <dbReference type="Pfam" id="PF11716"/>
    </source>
</evidence>
<organism evidence="2 3">
    <name type="scientific">Nocardioides lianchengensis</name>
    <dbReference type="NCBI Taxonomy" id="1045774"/>
    <lineage>
        <taxon>Bacteria</taxon>
        <taxon>Bacillati</taxon>
        <taxon>Actinomycetota</taxon>
        <taxon>Actinomycetes</taxon>
        <taxon>Propionibacteriales</taxon>
        <taxon>Nocardioidaceae</taxon>
        <taxon>Nocardioides</taxon>
    </lineage>
</organism>
<keyword evidence="2" id="KW-0413">Isomerase</keyword>
<keyword evidence="3" id="KW-1185">Reference proteome</keyword>
<gene>
    <name evidence="2" type="ORF">SAMN05421872_11649</name>
</gene>
<dbReference type="InterPro" id="IPR034660">
    <property type="entry name" value="DinB/YfiT-like"/>
</dbReference>